<keyword evidence="3" id="KW-0378">Hydrolase</keyword>
<dbReference type="RefSeq" id="WP_138095965.1">
    <property type="nucleotide sequence ID" value="NZ_CP040428.1"/>
</dbReference>
<dbReference type="PANTHER" id="PTHR11717:SF31">
    <property type="entry name" value="LOW MOLECULAR WEIGHT PROTEIN-TYROSINE-PHOSPHATASE ETP-RELATED"/>
    <property type="match status" value="1"/>
</dbReference>
<evidence type="ECO:0000313" key="8">
    <source>
        <dbReference type="EMBL" id="QCT20089.1"/>
    </source>
</evidence>
<dbReference type="InterPro" id="IPR023485">
    <property type="entry name" value="Ptyr_pPase"/>
</dbReference>
<proteinExistence type="inferred from homology"/>
<dbReference type="InterPro" id="IPR017867">
    <property type="entry name" value="Tyr_phospatase_low_mol_wt"/>
</dbReference>
<protein>
    <recommendedName>
        <fullName evidence="2">protein-tyrosine-phosphatase</fullName>
        <ecNumber evidence="2">3.1.3.48</ecNumber>
    </recommendedName>
</protein>
<dbReference type="PRINTS" id="PR00719">
    <property type="entry name" value="LMWPTPASE"/>
</dbReference>
<evidence type="ECO:0000256" key="3">
    <source>
        <dbReference type="ARBA" id="ARBA00022801"/>
    </source>
</evidence>
<dbReference type="EMBL" id="CP040428">
    <property type="protein sequence ID" value="QCT20089.1"/>
    <property type="molecule type" value="Genomic_DNA"/>
</dbReference>
<dbReference type="InterPro" id="IPR036196">
    <property type="entry name" value="Ptyr_pPase_sf"/>
</dbReference>
<dbReference type="Gene3D" id="3.40.50.2300">
    <property type="match status" value="1"/>
</dbReference>
<keyword evidence="4" id="KW-0904">Protein phosphatase</keyword>
<keyword evidence="9" id="KW-1185">Reference proteome</keyword>
<evidence type="ECO:0000256" key="6">
    <source>
        <dbReference type="PIRSR" id="PIRSR617867-1"/>
    </source>
</evidence>
<comment type="catalytic activity">
    <reaction evidence="5">
        <text>O-phospho-L-tyrosyl-[protein] + H2O = L-tyrosyl-[protein] + phosphate</text>
        <dbReference type="Rhea" id="RHEA:10684"/>
        <dbReference type="Rhea" id="RHEA-COMP:10136"/>
        <dbReference type="Rhea" id="RHEA-COMP:20101"/>
        <dbReference type="ChEBI" id="CHEBI:15377"/>
        <dbReference type="ChEBI" id="CHEBI:43474"/>
        <dbReference type="ChEBI" id="CHEBI:46858"/>
        <dbReference type="ChEBI" id="CHEBI:61978"/>
        <dbReference type="EC" id="3.1.3.48"/>
    </reaction>
</comment>
<feature type="active site" evidence="6">
    <location>
        <position position="19"/>
    </location>
</feature>
<dbReference type="Pfam" id="PF01451">
    <property type="entry name" value="LMWPc"/>
    <property type="match status" value="1"/>
</dbReference>
<evidence type="ECO:0000313" key="9">
    <source>
        <dbReference type="Proteomes" id="UP000302163"/>
    </source>
</evidence>
<feature type="active site" description="Proton donor" evidence="6">
    <location>
        <position position="118"/>
    </location>
</feature>
<evidence type="ECO:0000256" key="4">
    <source>
        <dbReference type="ARBA" id="ARBA00022912"/>
    </source>
</evidence>
<sequence length="155" mass="17010">MGGITLRHILVVCTGNICRSPAAAGLLAAQLEGNVASAGIHALSGHRADARAMRLAERRGVSLYGHQARQLTRQMCRHSDLILAMERGHIGYIANMAPEALGKTLLLGHWLDSPEIADPWQESDARFEQIFSHIERAVGRWVSVLNASYQHQGQR</sequence>
<dbReference type="SUPFAM" id="SSF52788">
    <property type="entry name" value="Phosphotyrosine protein phosphatases I"/>
    <property type="match status" value="1"/>
</dbReference>
<dbReference type="InterPro" id="IPR050438">
    <property type="entry name" value="LMW_PTPase"/>
</dbReference>
<feature type="active site" description="Nucleophile" evidence="6">
    <location>
        <position position="13"/>
    </location>
</feature>
<gene>
    <name evidence="8" type="ORF">FEM41_10725</name>
</gene>
<dbReference type="EC" id="3.1.3.48" evidence="2"/>
<dbReference type="SMART" id="SM00226">
    <property type="entry name" value="LMWPc"/>
    <property type="match status" value="1"/>
</dbReference>
<dbReference type="AlphaFoldDB" id="A0A4P8YHD2"/>
<evidence type="ECO:0000256" key="5">
    <source>
        <dbReference type="ARBA" id="ARBA00051722"/>
    </source>
</evidence>
<evidence type="ECO:0000256" key="2">
    <source>
        <dbReference type="ARBA" id="ARBA00013064"/>
    </source>
</evidence>
<reference evidence="8 9" key="1">
    <citation type="submission" date="2019-05" db="EMBL/GenBank/DDBJ databases">
        <title>Complete genome sequence of Izhakiella calystegiae KSNA2, an endophyte isolated from beach morning glory (Calystegia soldanella).</title>
        <authorList>
            <person name="Jiang L."/>
            <person name="Jeong J.C."/>
            <person name="Kim C.Y."/>
            <person name="Kim D.H."/>
            <person name="Kim S.W."/>
            <person name="Lee j."/>
        </authorList>
    </citation>
    <scope>NUCLEOTIDE SEQUENCE [LARGE SCALE GENOMIC DNA]</scope>
    <source>
        <strain evidence="8 9">KSNA2</strain>
    </source>
</reference>
<comment type="similarity">
    <text evidence="1">Belongs to the low molecular weight phosphotyrosine protein phosphatase family.</text>
</comment>
<dbReference type="CDD" id="cd16343">
    <property type="entry name" value="LMWPTP"/>
    <property type="match status" value="1"/>
</dbReference>
<feature type="domain" description="Phosphotyrosine protein phosphatase I" evidence="7">
    <location>
        <begin position="7"/>
        <end position="144"/>
    </location>
</feature>
<dbReference type="Proteomes" id="UP000302163">
    <property type="component" value="Chromosome"/>
</dbReference>
<accession>A0A4P8YHD2</accession>
<organism evidence="8 9">
    <name type="scientific">Jejubacter calystegiae</name>
    <dbReference type="NCBI Taxonomy" id="2579935"/>
    <lineage>
        <taxon>Bacteria</taxon>
        <taxon>Pseudomonadati</taxon>
        <taxon>Pseudomonadota</taxon>
        <taxon>Gammaproteobacteria</taxon>
        <taxon>Enterobacterales</taxon>
        <taxon>Enterobacteriaceae</taxon>
        <taxon>Jejubacter</taxon>
    </lineage>
</organism>
<dbReference type="PANTHER" id="PTHR11717">
    <property type="entry name" value="LOW MOLECULAR WEIGHT PROTEIN TYROSINE PHOSPHATASE"/>
    <property type="match status" value="1"/>
</dbReference>
<dbReference type="KEGG" id="izh:FEM41_10725"/>
<evidence type="ECO:0000259" key="7">
    <source>
        <dbReference type="SMART" id="SM00226"/>
    </source>
</evidence>
<evidence type="ECO:0000256" key="1">
    <source>
        <dbReference type="ARBA" id="ARBA00011063"/>
    </source>
</evidence>
<dbReference type="GO" id="GO:0004725">
    <property type="term" value="F:protein tyrosine phosphatase activity"/>
    <property type="evidence" value="ECO:0007669"/>
    <property type="project" value="UniProtKB-EC"/>
</dbReference>
<dbReference type="OrthoDB" id="9784339at2"/>
<name>A0A4P8YHD2_9ENTR</name>